<proteinExistence type="predicted"/>
<comment type="caution">
    <text evidence="1">The sequence shown here is derived from an EMBL/GenBank/DDBJ whole genome shotgun (WGS) entry which is preliminary data.</text>
</comment>
<gene>
    <name evidence="1" type="ORF">DSO57_1038261</name>
</gene>
<dbReference type="Proteomes" id="UP001165960">
    <property type="component" value="Unassembled WGS sequence"/>
</dbReference>
<sequence length="124" mass="13900">MYTIIDNAIDNSYGFKSFPENFDSQPLSPSDLQAALMNHVEVSHCVVVPQKSTPKAYVALSQAAGQTIKQTMYELRQFINSKLPPSLASKLELIHVAISSKYTTLEKMQSIVYKLHAIRKTIKL</sequence>
<accession>A0ACC2TLG4</accession>
<evidence type="ECO:0000313" key="1">
    <source>
        <dbReference type="EMBL" id="KAJ9075206.1"/>
    </source>
</evidence>
<reference evidence="1" key="1">
    <citation type="submission" date="2022-04" db="EMBL/GenBank/DDBJ databases">
        <title>Genome of the entomopathogenic fungus Entomophthora muscae.</title>
        <authorList>
            <person name="Elya C."/>
            <person name="Lovett B.R."/>
            <person name="Lee E."/>
            <person name="Macias A.M."/>
            <person name="Hajek A.E."/>
            <person name="De Bivort B.L."/>
            <person name="Kasson M.T."/>
            <person name="De Fine Licht H.H."/>
            <person name="Stajich J.E."/>
        </authorList>
    </citation>
    <scope>NUCLEOTIDE SEQUENCE</scope>
    <source>
        <strain evidence="1">Berkeley</strain>
    </source>
</reference>
<keyword evidence="2" id="KW-1185">Reference proteome</keyword>
<evidence type="ECO:0000313" key="2">
    <source>
        <dbReference type="Proteomes" id="UP001165960"/>
    </source>
</evidence>
<name>A0ACC2TLG4_9FUNG</name>
<protein>
    <submittedName>
        <fullName evidence="1">Uncharacterized protein</fullName>
    </submittedName>
</protein>
<dbReference type="EMBL" id="QTSX02002598">
    <property type="protein sequence ID" value="KAJ9075206.1"/>
    <property type="molecule type" value="Genomic_DNA"/>
</dbReference>
<organism evidence="1 2">
    <name type="scientific">Entomophthora muscae</name>
    <dbReference type="NCBI Taxonomy" id="34485"/>
    <lineage>
        <taxon>Eukaryota</taxon>
        <taxon>Fungi</taxon>
        <taxon>Fungi incertae sedis</taxon>
        <taxon>Zoopagomycota</taxon>
        <taxon>Entomophthoromycotina</taxon>
        <taxon>Entomophthoromycetes</taxon>
        <taxon>Entomophthorales</taxon>
        <taxon>Entomophthoraceae</taxon>
        <taxon>Entomophthora</taxon>
    </lineage>
</organism>